<evidence type="ECO:0000256" key="2">
    <source>
        <dbReference type="SAM" id="Phobius"/>
    </source>
</evidence>
<feature type="transmembrane region" description="Helical" evidence="2">
    <location>
        <begin position="12"/>
        <end position="31"/>
    </location>
</feature>
<keyword evidence="1 4" id="KW-0378">Hydrolase</keyword>
<protein>
    <submittedName>
        <fullName evidence="4">Alpha/beta hydrolase fold domain-containing protein</fullName>
    </submittedName>
</protein>
<dbReference type="PANTHER" id="PTHR48081:SF33">
    <property type="entry name" value="KYNURENINE FORMAMIDASE"/>
    <property type="match status" value="1"/>
</dbReference>
<dbReference type="RefSeq" id="WP_378038793.1">
    <property type="nucleotide sequence ID" value="NZ_JBHSIV010000037.1"/>
</dbReference>
<keyword evidence="2" id="KW-1133">Transmembrane helix</keyword>
<organism evidence="4 5">
    <name type="scientific">Actinomycetospora atypica</name>
    <dbReference type="NCBI Taxonomy" id="1290095"/>
    <lineage>
        <taxon>Bacteria</taxon>
        <taxon>Bacillati</taxon>
        <taxon>Actinomycetota</taxon>
        <taxon>Actinomycetes</taxon>
        <taxon>Pseudonocardiales</taxon>
        <taxon>Pseudonocardiaceae</taxon>
        <taxon>Actinomycetospora</taxon>
    </lineage>
</organism>
<dbReference type="PANTHER" id="PTHR48081">
    <property type="entry name" value="AB HYDROLASE SUPERFAMILY PROTEIN C4A8.06C"/>
    <property type="match status" value="1"/>
</dbReference>
<sequence length="400" mass="41069">MSGAGTGRQRRAAVSALAVGAGAAVVVTAGLRPLTRRWPAAVAASLLAAFATELPRPTATLTGGAALVAACRGAARSATGRVGLGLAGGSVVALLALDRRARVTDDVLSAALAGALGGGVPSTEPPPWLSPRAIAAPRRFRAAGARDVPYGPHGRANTLDIWRHPRLPDDAAAPVLVEIHGGAWSSGTKEGEANPLMAHLVARGWVCVAVNYRLGPDNRWPAMIDDVRAALRWVHAHVAEHGGDPSFVAVSGGSAGAHLAALAALTGSGDTRVDAAVTLYGIYDLTADDGSGTLDVLLADTMMDGDDAAAWTAASPAHRVHPGAPPFLVLHGTGDAVVVPEQSRTFVRALRAVSRAPVAYAELPYAQHAFDVLPTPRTMLVVRAVEAFLLGVRGRRPPRP</sequence>
<dbReference type="GO" id="GO:0016787">
    <property type="term" value="F:hydrolase activity"/>
    <property type="evidence" value="ECO:0007669"/>
    <property type="project" value="UniProtKB-KW"/>
</dbReference>
<evidence type="ECO:0000313" key="5">
    <source>
        <dbReference type="Proteomes" id="UP001595947"/>
    </source>
</evidence>
<dbReference type="InterPro" id="IPR050300">
    <property type="entry name" value="GDXG_lipolytic_enzyme"/>
</dbReference>
<evidence type="ECO:0000259" key="3">
    <source>
        <dbReference type="Pfam" id="PF20434"/>
    </source>
</evidence>
<evidence type="ECO:0000256" key="1">
    <source>
        <dbReference type="ARBA" id="ARBA00022801"/>
    </source>
</evidence>
<feature type="domain" description="BD-FAE-like" evidence="3">
    <location>
        <begin position="170"/>
        <end position="350"/>
    </location>
</feature>
<keyword evidence="2" id="KW-0472">Membrane</keyword>
<name>A0ABV9YVE9_9PSEU</name>
<gene>
    <name evidence="4" type="ORF">ACFPBZ_24815</name>
</gene>
<reference evidence="5" key="1">
    <citation type="journal article" date="2019" name="Int. J. Syst. Evol. Microbiol.">
        <title>The Global Catalogue of Microorganisms (GCM) 10K type strain sequencing project: providing services to taxonomists for standard genome sequencing and annotation.</title>
        <authorList>
            <consortium name="The Broad Institute Genomics Platform"/>
            <consortium name="The Broad Institute Genome Sequencing Center for Infectious Disease"/>
            <person name="Wu L."/>
            <person name="Ma J."/>
        </authorList>
    </citation>
    <scope>NUCLEOTIDE SEQUENCE [LARGE SCALE GENOMIC DNA]</scope>
    <source>
        <strain evidence="5">CGMCC 4.7093</strain>
    </source>
</reference>
<keyword evidence="2" id="KW-0812">Transmembrane</keyword>
<dbReference type="Gene3D" id="3.40.50.1820">
    <property type="entry name" value="alpha/beta hydrolase"/>
    <property type="match status" value="1"/>
</dbReference>
<dbReference type="Proteomes" id="UP001595947">
    <property type="component" value="Unassembled WGS sequence"/>
</dbReference>
<dbReference type="Pfam" id="PF20434">
    <property type="entry name" value="BD-FAE"/>
    <property type="match status" value="1"/>
</dbReference>
<proteinExistence type="predicted"/>
<dbReference type="InterPro" id="IPR049492">
    <property type="entry name" value="BD-FAE-like_dom"/>
</dbReference>
<accession>A0ABV9YVE9</accession>
<keyword evidence="5" id="KW-1185">Reference proteome</keyword>
<dbReference type="InterPro" id="IPR029058">
    <property type="entry name" value="AB_hydrolase_fold"/>
</dbReference>
<comment type="caution">
    <text evidence="4">The sequence shown here is derived from an EMBL/GenBank/DDBJ whole genome shotgun (WGS) entry which is preliminary data.</text>
</comment>
<evidence type="ECO:0000313" key="4">
    <source>
        <dbReference type="EMBL" id="MFC5065463.1"/>
    </source>
</evidence>
<dbReference type="EMBL" id="JBHSIV010000037">
    <property type="protein sequence ID" value="MFC5065463.1"/>
    <property type="molecule type" value="Genomic_DNA"/>
</dbReference>
<dbReference type="SUPFAM" id="SSF53474">
    <property type="entry name" value="alpha/beta-Hydrolases"/>
    <property type="match status" value="1"/>
</dbReference>